<dbReference type="CDD" id="cd06661">
    <property type="entry name" value="GGCT_like"/>
    <property type="match status" value="1"/>
</dbReference>
<dbReference type="Proteomes" id="UP000005408">
    <property type="component" value="Unassembled WGS sequence"/>
</dbReference>
<dbReference type="GO" id="GO:0005829">
    <property type="term" value="C:cytosol"/>
    <property type="evidence" value="ECO:0007669"/>
    <property type="project" value="TreeGrafter"/>
</dbReference>
<dbReference type="InterPro" id="IPR013024">
    <property type="entry name" value="GGCT-like"/>
</dbReference>
<reference evidence="5" key="1">
    <citation type="submission" date="2022-08" db="UniProtKB">
        <authorList>
            <consortium name="EnsemblMetazoa"/>
        </authorList>
    </citation>
    <scope>IDENTIFICATION</scope>
    <source>
        <strain evidence="5">05x7-T-G4-1.051#20</strain>
    </source>
</reference>
<evidence type="ECO:0000313" key="6">
    <source>
        <dbReference type="Proteomes" id="UP000005408"/>
    </source>
</evidence>
<dbReference type="InterPro" id="IPR039126">
    <property type="entry name" value="GGACT"/>
</dbReference>
<evidence type="ECO:0000256" key="1">
    <source>
        <dbReference type="ARBA" id="ARBA00008861"/>
    </source>
</evidence>
<evidence type="ECO:0000313" key="5">
    <source>
        <dbReference type="EnsemblMetazoa" id="G31552.1:cds"/>
    </source>
</evidence>
<dbReference type="PANTHER" id="PTHR12510">
    <property type="entry name" value="TROPONIN C-AKIN-1 PROTEIN"/>
    <property type="match status" value="1"/>
</dbReference>
<dbReference type="AlphaFoldDB" id="A0A8W8M736"/>
<organism evidence="5 6">
    <name type="scientific">Magallana gigas</name>
    <name type="common">Pacific oyster</name>
    <name type="synonym">Crassostrea gigas</name>
    <dbReference type="NCBI Taxonomy" id="29159"/>
    <lineage>
        <taxon>Eukaryota</taxon>
        <taxon>Metazoa</taxon>
        <taxon>Spiralia</taxon>
        <taxon>Lophotrochozoa</taxon>
        <taxon>Mollusca</taxon>
        <taxon>Bivalvia</taxon>
        <taxon>Autobranchia</taxon>
        <taxon>Pteriomorphia</taxon>
        <taxon>Ostreida</taxon>
        <taxon>Ostreoidea</taxon>
        <taxon>Ostreidae</taxon>
        <taxon>Magallana</taxon>
    </lineage>
</organism>
<dbReference type="SUPFAM" id="SSF110857">
    <property type="entry name" value="Gamma-glutamyl cyclotransferase-like"/>
    <property type="match status" value="1"/>
</dbReference>
<feature type="domain" description="Gamma-glutamylcyclotransferase AIG2-like" evidence="4">
    <location>
        <begin position="121"/>
        <end position="214"/>
    </location>
</feature>
<feature type="active site" description="Proton acceptor" evidence="2">
    <location>
        <position position="199"/>
    </location>
</feature>
<comment type="similarity">
    <text evidence="1 3">Belongs to the gamma-glutamylcyclotransferase family.</text>
</comment>
<dbReference type="GO" id="GO:0061929">
    <property type="term" value="F:gamma-glutamylaminecyclotransferase activity"/>
    <property type="evidence" value="ECO:0007669"/>
    <property type="project" value="InterPro"/>
</dbReference>
<name>A0A8W8M736_MAGGI</name>
<evidence type="ECO:0000256" key="2">
    <source>
        <dbReference type="PIRSR" id="PIRSR639126-1"/>
    </source>
</evidence>
<sequence length="221" mass="25228">MVLYGCFTAALGGGPGARYTRWFLHEYPSTFYISTRATPLSLLCVGVPFCKSPRHPFPQSVFPPLIAENLKFAHADLQRLFGKDFNSMTTNNIPEEFMDTVIDEETSLFENPEVTTLMKRIFVYGTLKNGQPNLFRLMDPGTGTTLFVGVGQTVEKYPLVIERSWNMPCLLHEPGTGWDVKGEIYDVDDEKMKFLDYFEDHPEMYTRTMISAEYTNSKDTK</sequence>
<dbReference type="PANTHER" id="PTHR12510:SF4">
    <property type="entry name" value="GAMMA-GLUTAMYLAMINECYCLOTRANSFERASE"/>
    <property type="match status" value="1"/>
</dbReference>
<evidence type="ECO:0000256" key="3">
    <source>
        <dbReference type="RuleBase" id="RU367036"/>
    </source>
</evidence>
<dbReference type="InterPro" id="IPR036568">
    <property type="entry name" value="GGCT-like_sf"/>
</dbReference>
<accession>A0A8W8M736</accession>
<proteinExistence type="inferred from homology"/>
<dbReference type="InterPro" id="IPR009288">
    <property type="entry name" value="AIG2-like_dom"/>
</dbReference>
<evidence type="ECO:0000259" key="4">
    <source>
        <dbReference type="Pfam" id="PF06094"/>
    </source>
</evidence>
<dbReference type="Pfam" id="PF06094">
    <property type="entry name" value="GGACT"/>
    <property type="match status" value="1"/>
</dbReference>
<dbReference type="Gene3D" id="3.10.490.10">
    <property type="entry name" value="Gamma-glutamyl cyclotransferase-like"/>
    <property type="match status" value="1"/>
</dbReference>
<keyword evidence="6" id="KW-1185">Reference proteome</keyword>
<protein>
    <recommendedName>
        <fullName evidence="3">Gamma-glutamylcyclotransferase family protein</fullName>
    </recommendedName>
</protein>
<dbReference type="EnsemblMetazoa" id="G31552.1">
    <property type="protein sequence ID" value="G31552.1:cds"/>
    <property type="gene ID" value="G31552"/>
</dbReference>